<organism evidence="1 2">
    <name type="scientific">Aquamicrobium terrae</name>
    <dbReference type="NCBI Taxonomy" id="1324945"/>
    <lineage>
        <taxon>Bacteria</taxon>
        <taxon>Pseudomonadati</taxon>
        <taxon>Pseudomonadota</taxon>
        <taxon>Alphaproteobacteria</taxon>
        <taxon>Hyphomicrobiales</taxon>
        <taxon>Phyllobacteriaceae</taxon>
        <taxon>Aquamicrobium</taxon>
    </lineage>
</organism>
<name>A0ABV2MXX4_9HYPH</name>
<evidence type="ECO:0000313" key="1">
    <source>
        <dbReference type="EMBL" id="MET3790553.1"/>
    </source>
</evidence>
<sequence length="204" mass="23784">MTKTFTLPADDAWRPWHPFELGRHLQDVQEPWCIVGGWALDLWHGRQTRDHDDIEFSILRGDVNIFRDALSPLQFCTAGSGMVEHLPPHQQPQPQIFQIWCLDAVERCWRADMMLEPGDAELWVYRRDERIRRPRRDVVATTTDGLHYLKPEVVLLFKAKHMRAKDEADFASALPRMETSERIWLKQCLDLVHPGHPWAGALSC</sequence>
<reference evidence="1 2" key="1">
    <citation type="submission" date="2024-06" db="EMBL/GenBank/DDBJ databases">
        <title>Genomic Encyclopedia of Type Strains, Phase IV (KMG-IV): sequencing the most valuable type-strain genomes for metagenomic binning, comparative biology and taxonomic classification.</title>
        <authorList>
            <person name="Goeker M."/>
        </authorList>
    </citation>
    <scope>NUCLEOTIDE SEQUENCE [LARGE SCALE GENOMIC DNA]</scope>
    <source>
        <strain evidence="1 2">DSM 27865</strain>
    </source>
</reference>
<gene>
    <name evidence="1" type="ORF">ABID37_000744</name>
</gene>
<dbReference type="EMBL" id="JBEPML010000002">
    <property type="protein sequence ID" value="MET3790553.1"/>
    <property type="molecule type" value="Genomic_DNA"/>
</dbReference>
<dbReference type="Gene3D" id="3.30.460.40">
    <property type="match status" value="1"/>
</dbReference>
<proteinExistence type="predicted"/>
<dbReference type="Proteomes" id="UP001549076">
    <property type="component" value="Unassembled WGS sequence"/>
</dbReference>
<dbReference type="InterPro" id="IPR019646">
    <property type="entry name" value="Aminoglyc_AdlTrfase"/>
</dbReference>
<comment type="caution">
    <text evidence="1">The sequence shown here is derived from an EMBL/GenBank/DDBJ whole genome shotgun (WGS) entry which is preliminary data.</text>
</comment>
<accession>A0ABV2MXX4</accession>
<evidence type="ECO:0000313" key="2">
    <source>
        <dbReference type="Proteomes" id="UP001549076"/>
    </source>
</evidence>
<dbReference type="Pfam" id="PF10706">
    <property type="entry name" value="Aminoglyc_resit"/>
    <property type="match status" value="1"/>
</dbReference>
<keyword evidence="2" id="KW-1185">Reference proteome</keyword>
<dbReference type="RefSeq" id="WP_354192730.1">
    <property type="nucleotide sequence ID" value="NZ_JBEPML010000002.1"/>
</dbReference>
<evidence type="ECO:0008006" key="3">
    <source>
        <dbReference type="Google" id="ProtNLM"/>
    </source>
</evidence>
<protein>
    <recommendedName>
        <fullName evidence="3">Amino acid transporter</fullName>
    </recommendedName>
</protein>